<evidence type="ECO:0000259" key="6">
    <source>
        <dbReference type="PROSITE" id="PS00623"/>
    </source>
</evidence>
<dbReference type="InterPro" id="IPR012132">
    <property type="entry name" value="GMC_OxRdtase"/>
</dbReference>
<evidence type="ECO:0000256" key="4">
    <source>
        <dbReference type="ARBA" id="ARBA00022827"/>
    </source>
</evidence>
<organism evidence="8 9">
    <name type="scientific">Streptomyces phaeochromogenes</name>
    <dbReference type="NCBI Taxonomy" id="1923"/>
    <lineage>
        <taxon>Bacteria</taxon>
        <taxon>Bacillati</taxon>
        <taxon>Actinomycetota</taxon>
        <taxon>Actinomycetes</taxon>
        <taxon>Kitasatosporales</taxon>
        <taxon>Streptomycetaceae</taxon>
        <taxon>Streptomyces</taxon>
        <taxon>Streptomyces phaeochromogenes group</taxon>
    </lineage>
</organism>
<keyword evidence="4 5" id="KW-0274">FAD</keyword>
<dbReference type="RefSeq" id="WP_326761626.1">
    <property type="nucleotide sequence ID" value="NZ_CP109135.1"/>
</dbReference>
<dbReference type="EMBL" id="CP109135">
    <property type="protein sequence ID" value="WSD19690.1"/>
    <property type="molecule type" value="Genomic_DNA"/>
</dbReference>
<dbReference type="InterPro" id="IPR036188">
    <property type="entry name" value="FAD/NAD-bd_sf"/>
</dbReference>
<dbReference type="Gene3D" id="3.50.50.60">
    <property type="entry name" value="FAD/NAD(P)-binding domain"/>
    <property type="match status" value="1"/>
</dbReference>
<keyword evidence="9" id="KW-1185">Reference proteome</keyword>
<dbReference type="PROSITE" id="PS00624">
    <property type="entry name" value="GMC_OXRED_2"/>
    <property type="match status" value="1"/>
</dbReference>
<dbReference type="Pfam" id="PF05199">
    <property type="entry name" value="GMC_oxred_C"/>
    <property type="match status" value="1"/>
</dbReference>
<dbReference type="InterPro" id="IPR000172">
    <property type="entry name" value="GMC_OxRdtase_N"/>
</dbReference>
<dbReference type="Proteomes" id="UP001340816">
    <property type="component" value="Chromosome"/>
</dbReference>
<dbReference type="InterPro" id="IPR007867">
    <property type="entry name" value="GMC_OxRtase_C"/>
</dbReference>
<dbReference type="PROSITE" id="PS51257">
    <property type="entry name" value="PROKAR_LIPOPROTEIN"/>
    <property type="match status" value="1"/>
</dbReference>
<reference evidence="8 9" key="1">
    <citation type="submission" date="2022-10" db="EMBL/GenBank/DDBJ databases">
        <title>The complete genomes of actinobacterial strains from the NBC collection.</title>
        <authorList>
            <person name="Joergensen T.S."/>
            <person name="Alvarez Arevalo M."/>
            <person name="Sterndorff E.B."/>
            <person name="Faurdal D."/>
            <person name="Vuksanovic O."/>
            <person name="Mourched A.-S."/>
            <person name="Charusanti P."/>
            <person name="Shaw S."/>
            <person name="Blin K."/>
            <person name="Weber T."/>
        </authorList>
    </citation>
    <scope>NUCLEOTIDE SEQUENCE [LARGE SCALE GENOMIC DNA]</scope>
    <source>
        <strain evidence="8 9">NBC 01752</strain>
    </source>
</reference>
<accession>A0ABZ1HR38</accession>
<protein>
    <submittedName>
        <fullName evidence="8">GMC family oxidoreductase N-terminal domain-containing protein</fullName>
    </submittedName>
</protein>
<dbReference type="PIRSF" id="PIRSF000137">
    <property type="entry name" value="Alcohol_oxidase"/>
    <property type="match status" value="1"/>
</dbReference>
<dbReference type="SUPFAM" id="SSF51905">
    <property type="entry name" value="FAD/NAD(P)-binding domain"/>
    <property type="match status" value="1"/>
</dbReference>
<feature type="domain" description="Glucose-methanol-choline oxidoreductase N-terminal" evidence="7">
    <location>
        <begin position="252"/>
        <end position="266"/>
    </location>
</feature>
<dbReference type="PROSITE" id="PS00623">
    <property type="entry name" value="GMC_OXRED_1"/>
    <property type="match status" value="1"/>
</dbReference>
<evidence type="ECO:0000313" key="8">
    <source>
        <dbReference type="EMBL" id="WSD19690.1"/>
    </source>
</evidence>
<evidence type="ECO:0000256" key="1">
    <source>
        <dbReference type="ARBA" id="ARBA00001974"/>
    </source>
</evidence>
<sequence length="550" mass="59015">MKMFDFVVVGGGAAGCVVAARLSEDPAHRVLLLEAGGEADRPLVRIPLAWHKVSETARYDWGYRAEPEEATGGRILHQARGRLLGGSSSVNGLMYARGNRGDYDGWAALGLSGWGYDDVLPHFRALESNWRGEGPYHGAQGPVAVVANPKHPVLFPRMIEAARELGYEEVPDFNGEGRPGFGMPDFTVRDGRRESSATSHLAAARNRPNLHVRTGALALRVLLRDGAAVGVEYQHGGRTERVSAGEVVLCGGAYNSPQLLQLSGIGPAAALRAVGIPVRHEAPAVGSNLQDHPLLPAAVRVADEFALDAPLRADRVALNYLRWLRNGSGPLGQAALAAQGFVRTHSDDDWPDTQFQISYRAVFDRPWIRPSRRPGNRLTAAGMRLRPLSRGAVTLRSADPSVPPRIQLNLLAEQDDRRAAREILRFMRRFLAAEALSGLVTGELLPGLDVDDSDAALDAYVRANVMTGMHPAGTCAMGTDPATSVVDGSLRVHGVDGLRVVDASVMPRLVSGNTDAPTRMIAEKAAAIILGQAPLGRRNARSQEAEGVRP</sequence>
<dbReference type="Pfam" id="PF00732">
    <property type="entry name" value="GMC_oxred_N"/>
    <property type="match status" value="1"/>
</dbReference>
<evidence type="ECO:0000256" key="3">
    <source>
        <dbReference type="ARBA" id="ARBA00022630"/>
    </source>
</evidence>
<dbReference type="PANTHER" id="PTHR11552:SF147">
    <property type="entry name" value="CHOLINE DEHYDROGENASE, MITOCHONDRIAL"/>
    <property type="match status" value="1"/>
</dbReference>
<evidence type="ECO:0000259" key="7">
    <source>
        <dbReference type="PROSITE" id="PS00624"/>
    </source>
</evidence>
<name>A0ABZ1HR38_STRPH</name>
<dbReference type="SUPFAM" id="SSF54373">
    <property type="entry name" value="FAD-linked reductases, C-terminal domain"/>
    <property type="match status" value="1"/>
</dbReference>
<keyword evidence="3 5" id="KW-0285">Flavoprotein</keyword>
<gene>
    <name evidence="8" type="ORF">OHB35_44265</name>
</gene>
<evidence type="ECO:0000256" key="2">
    <source>
        <dbReference type="ARBA" id="ARBA00010790"/>
    </source>
</evidence>
<feature type="domain" description="Glucose-methanol-choline oxidoreductase N-terminal" evidence="6">
    <location>
        <begin position="81"/>
        <end position="104"/>
    </location>
</feature>
<dbReference type="Gene3D" id="3.30.560.10">
    <property type="entry name" value="Glucose Oxidase, domain 3"/>
    <property type="match status" value="1"/>
</dbReference>
<evidence type="ECO:0000256" key="5">
    <source>
        <dbReference type="RuleBase" id="RU003968"/>
    </source>
</evidence>
<evidence type="ECO:0000313" key="9">
    <source>
        <dbReference type="Proteomes" id="UP001340816"/>
    </source>
</evidence>
<proteinExistence type="inferred from homology"/>
<dbReference type="PANTHER" id="PTHR11552">
    <property type="entry name" value="GLUCOSE-METHANOL-CHOLINE GMC OXIDOREDUCTASE"/>
    <property type="match status" value="1"/>
</dbReference>
<comment type="similarity">
    <text evidence="2 5">Belongs to the GMC oxidoreductase family.</text>
</comment>
<comment type="cofactor">
    <cofactor evidence="1">
        <name>FAD</name>
        <dbReference type="ChEBI" id="CHEBI:57692"/>
    </cofactor>
</comment>